<gene>
    <name evidence="1" type="ORF">llap_7101</name>
</gene>
<sequence>MLLSLFIPVFVEKILKQSLQEMSISDPHSDGDWREEERAKVVHLGDVWSKVMESCQKPYLHSASLYEWPVRYDPYYQLLPIIYQQSCLSQEVPVDWRLADGRPIYKKSHKEDPGNYRHIQRRAMKLVKGAKNKSHENRLRELELFSLEKRRLRGDLTAIYNHLKGGCSEVGIGSLLPSNKGEDKRKCPQVVPGEV</sequence>
<protein>
    <submittedName>
        <fullName evidence="1">Uncharacterized protein</fullName>
    </submittedName>
</protein>
<evidence type="ECO:0000313" key="2">
    <source>
        <dbReference type="Proteomes" id="UP000233556"/>
    </source>
</evidence>
<name>A0A2I0U973_LIMLA</name>
<accession>A0A2I0U973</accession>
<organism evidence="1 2">
    <name type="scientific">Limosa lapponica baueri</name>
    <dbReference type="NCBI Taxonomy" id="1758121"/>
    <lineage>
        <taxon>Eukaryota</taxon>
        <taxon>Metazoa</taxon>
        <taxon>Chordata</taxon>
        <taxon>Craniata</taxon>
        <taxon>Vertebrata</taxon>
        <taxon>Euteleostomi</taxon>
        <taxon>Archelosauria</taxon>
        <taxon>Archosauria</taxon>
        <taxon>Dinosauria</taxon>
        <taxon>Saurischia</taxon>
        <taxon>Theropoda</taxon>
        <taxon>Coelurosauria</taxon>
        <taxon>Aves</taxon>
        <taxon>Neognathae</taxon>
        <taxon>Neoaves</taxon>
        <taxon>Charadriiformes</taxon>
        <taxon>Scolopacidae</taxon>
        <taxon>Limosa</taxon>
    </lineage>
</organism>
<evidence type="ECO:0000313" key="1">
    <source>
        <dbReference type="EMBL" id="PKU42600.1"/>
    </source>
</evidence>
<dbReference type="EMBL" id="KZ505977">
    <property type="protein sequence ID" value="PKU42600.1"/>
    <property type="molecule type" value="Genomic_DNA"/>
</dbReference>
<keyword evidence="2" id="KW-1185">Reference proteome</keyword>
<reference evidence="2" key="2">
    <citation type="submission" date="2017-12" db="EMBL/GenBank/DDBJ databases">
        <title>Genome sequence of the Bar-tailed Godwit (Limosa lapponica baueri).</title>
        <authorList>
            <person name="Lima N.C.B."/>
            <person name="Parody-Merino A.M."/>
            <person name="Battley P.F."/>
            <person name="Fidler A.E."/>
            <person name="Prosdocimi F."/>
        </authorList>
    </citation>
    <scope>NUCLEOTIDE SEQUENCE [LARGE SCALE GENOMIC DNA]</scope>
</reference>
<dbReference type="AlphaFoldDB" id="A0A2I0U973"/>
<dbReference type="Proteomes" id="UP000233556">
    <property type="component" value="Unassembled WGS sequence"/>
</dbReference>
<reference evidence="2" key="1">
    <citation type="submission" date="2017-11" db="EMBL/GenBank/DDBJ databases">
        <authorList>
            <person name="Lima N.C."/>
            <person name="Parody-Merino A.M."/>
            <person name="Battley P.F."/>
            <person name="Fidler A.E."/>
            <person name="Prosdocimi F."/>
        </authorList>
    </citation>
    <scope>NUCLEOTIDE SEQUENCE [LARGE SCALE GENOMIC DNA]</scope>
</reference>
<proteinExistence type="predicted"/>